<reference evidence="2" key="1">
    <citation type="journal article" date="2019" name="MBio">
        <title>Virus Genomes from Deep Sea Sediments Expand the Ocean Megavirome and Support Independent Origins of Viral Gigantism.</title>
        <authorList>
            <person name="Backstrom D."/>
            <person name="Yutin N."/>
            <person name="Jorgensen S.L."/>
            <person name="Dharamshi J."/>
            <person name="Homa F."/>
            <person name="Zaremba-Niedwiedzka K."/>
            <person name="Spang A."/>
            <person name="Wolf Y.I."/>
            <person name="Koonin E.V."/>
            <person name="Ettema T.J."/>
        </authorList>
    </citation>
    <scope>NUCLEOTIDE SEQUENCE</scope>
</reference>
<feature type="region of interest" description="Disordered" evidence="1">
    <location>
        <begin position="1"/>
        <end position="29"/>
    </location>
</feature>
<protein>
    <submittedName>
        <fullName evidence="2">Uncharacterized protein</fullName>
    </submittedName>
</protein>
<dbReference type="EMBL" id="MK500606">
    <property type="protein sequence ID" value="QBK93886.1"/>
    <property type="molecule type" value="Genomic_DNA"/>
</dbReference>
<name>A0A481ZE11_9VIRU</name>
<proteinExistence type="predicted"/>
<evidence type="ECO:0000313" key="2">
    <source>
        <dbReference type="EMBL" id="QBK93886.1"/>
    </source>
</evidence>
<accession>A0A481ZE11</accession>
<organism evidence="2">
    <name type="scientific">Pithovirus LCPAC406</name>
    <dbReference type="NCBI Taxonomy" id="2506599"/>
    <lineage>
        <taxon>Viruses</taxon>
        <taxon>Pithoviruses</taxon>
    </lineage>
</organism>
<gene>
    <name evidence="2" type="ORF">LCPAC406_02000</name>
</gene>
<feature type="compositionally biased region" description="Polar residues" evidence="1">
    <location>
        <begin position="7"/>
        <end position="16"/>
    </location>
</feature>
<sequence>MACSDIDNPSLSSSHLTLPDAPPYSEEKPNVRSQKAFHILNRRRPSTFTKITRELFRWIKEMYPEKMHSRSLSDIEWKLIENVGCIESPEARLRRGEAVKIYVRTHLRMIMLEVSLPNLKSKNTRALNACLDFLSKDNRPFGFNIQSKGTFDPSDKISYKETETSFSKVLDEQSKKILPDIEKDIRILLVAIAYDQYLIEKRKGGIDNYISQISANGSFQPETLDKMRTMFLRIKGTSIKDFEFCRFKQNTVLLHSKSEWERRNIIVISTNSELFEGNQLIRSYNNNGNFPRLDIQDKSTIIIGSRQIIERSRSSKNYFCFEDLDPEILDYLNIPQDVLRIT</sequence>
<evidence type="ECO:0000256" key="1">
    <source>
        <dbReference type="SAM" id="MobiDB-lite"/>
    </source>
</evidence>